<dbReference type="EC" id="6.2.1.5" evidence="5"/>
<dbReference type="SMART" id="SM00881">
    <property type="entry name" value="CoA_binding"/>
    <property type="match status" value="1"/>
</dbReference>
<dbReference type="UniPathway" id="UPA00223">
    <property type="reaction ID" value="UER00999"/>
</dbReference>
<dbReference type="GO" id="GO:0004776">
    <property type="term" value="F:succinate-CoA ligase (GDP-forming) activity"/>
    <property type="evidence" value="ECO:0007669"/>
    <property type="project" value="TreeGrafter"/>
</dbReference>
<dbReference type="InterPro" id="IPR033847">
    <property type="entry name" value="Citrt_syn/SCS-alpha_CS"/>
</dbReference>
<dbReference type="SUPFAM" id="SSF52210">
    <property type="entry name" value="Succinyl-CoA synthetase domains"/>
    <property type="match status" value="1"/>
</dbReference>
<keyword evidence="3 5" id="KW-0547">Nucleotide-binding</keyword>
<evidence type="ECO:0000313" key="10">
    <source>
        <dbReference type="EMBL" id="GGI06041.1"/>
    </source>
</evidence>
<dbReference type="InterPro" id="IPR005811">
    <property type="entry name" value="SUCC_ACL_C"/>
</dbReference>
<organism evidence="10 11">
    <name type="scientific">Egicoccus halophilus</name>
    <dbReference type="NCBI Taxonomy" id="1670830"/>
    <lineage>
        <taxon>Bacteria</taxon>
        <taxon>Bacillati</taxon>
        <taxon>Actinomycetota</taxon>
        <taxon>Nitriliruptoria</taxon>
        <taxon>Egicoccales</taxon>
        <taxon>Egicoccaceae</taxon>
        <taxon>Egicoccus</taxon>
    </lineage>
</organism>
<dbReference type="Pfam" id="PF02629">
    <property type="entry name" value="CoA_binding"/>
    <property type="match status" value="1"/>
</dbReference>
<evidence type="ECO:0000256" key="2">
    <source>
        <dbReference type="ARBA" id="ARBA00022598"/>
    </source>
</evidence>
<dbReference type="SUPFAM" id="SSF51735">
    <property type="entry name" value="NAD(P)-binding Rossmann-fold domains"/>
    <property type="match status" value="1"/>
</dbReference>
<dbReference type="NCBIfam" id="NF004230">
    <property type="entry name" value="PRK05678.1"/>
    <property type="match status" value="1"/>
</dbReference>
<dbReference type="Proteomes" id="UP000650511">
    <property type="component" value="Unassembled WGS sequence"/>
</dbReference>
<dbReference type="Gene3D" id="3.40.50.261">
    <property type="entry name" value="Succinyl-CoA synthetase domains"/>
    <property type="match status" value="1"/>
</dbReference>
<dbReference type="PANTHER" id="PTHR11117:SF2">
    <property type="entry name" value="SUCCINATE--COA LIGASE [ADP_GDP-FORMING] SUBUNIT ALPHA, MITOCHONDRIAL"/>
    <property type="match status" value="1"/>
</dbReference>
<dbReference type="InterPro" id="IPR005810">
    <property type="entry name" value="CoA_lig_alpha"/>
</dbReference>
<dbReference type="GO" id="GO:0004775">
    <property type="term" value="F:succinate-CoA ligase (ADP-forming) activity"/>
    <property type="evidence" value="ECO:0007669"/>
    <property type="project" value="UniProtKB-UniRule"/>
</dbReference>
<keyword evidence="2 5" id="KW-0436">Ligase</keyword>
<sequence length="296" mass="30838">MSIFIDENTKVVVQGIGSQGTFHAKRNQAYGTSIVAGTHPKKSGTTWEELDVPVFATVKEAVTEAGANTSMVMVPAPFTKDAILEAYEAGVQTIVAVTEGVPVHDMTEVYDTVVRRGGVRLIGPNCPGLISPGKSNVGIIPADITMPGKVGLVSRSGTLTYQIMHELAQAGIGISTCVGIGGDPVIGTQFLDVIQAFAQDPDTEAIAFVGEIGGSEEQKAGEWIRDNIPDTPVVGYIAGFEAPEGKQMGHAGAIVKEGGPGGESAAEKKEILEGYGISVAMNPSEAAQLMIERLDS</sequence>
<dbReference type="InterPro" id="IPR036291">
    <property type="entry name" value="NAD(P)-bd_dom_sf"/>
</dbReference>
<feature type="active site" description="Tele-phosphohistidine intermediate" evidence="5 6">
    <location>
        <position position="250"/>
    </location>
</feature>
<dbReference type="PANTHER" id="PTHR11117">
    <property type="entry name" value="SUCCINYL-COA LIGASE SUBUNIT ALPHA"/>
    <property type="match status" value="1"/>
</dbReference>
<name>A0A8J3EXM5_9ACTN</name>
<dbReference type="InterPro" id="IPR016102">
    <property type="entry name" value="Succinyl-CoA_synth-like"/>
</dbReference>
<feature type="binding site" evidence="5">
    <location>
        <position position="42"/>
    </location>
    <ligand>
        <name>CoA</name>
        <dbReference type="ChEBI" id="CHEBI:57287"/>
    </ligand>
</feature>
<dbReference type="HAMAP" id="MF_01988">
    <property type="entry name" value="Succ_CoA_alpha"/>
    <property type="match status" value="1"/>
</dbReference>
<feature type="binding site" evidence="5">
    <location>
        <begin position="97"/>
        <end position="99"/>
    </location>
    <ligand>
        <name>CoA</name>
        <dbReference type="ChEBI" id="CHEBI:57287"/>
    </ligand>
</feature>
<reference evidence="10" key="1">
    <citation type="journal article" date="2014" name="Int. J. Syst. Evol. Microbiol.">
        <title>Complete genome sequence of Corynebacterium casei LMG S-19264T (=DSM 44701T), isolated from a smear-ripened cheese.</title>
        <authorList>
            <consortium name="US DOE Joint Genome Institute (JGI-PGF)"/>
            <person name="Walter F."/>
            <person name="Albersmeier A."/>
            <person name="Kalinowski J."/>
            <person name="Ruckert C."/>
        </authorList>
    </citation>
    <scope>NUCLEOTIDE SEQUENCE</scope>
    <source>
        <strain evidence="10">CGMCC 1.14988</strain>
    </source>
</reference>
<evidence type="ECO:0000256" key="6">
    <source>
        <dbReference type="PIRSR" id="PIRSR001553-1"/>
    </source>
</evidence>
<dbReference type="RefSeq" id="WP_130648657.1">
    <property type="nucleotide sequence ID" value="NZ_BMHA01000005.1"/>
</dbReference>
<dbReference type="PROSITE" id="PS00399">
    <property type="entry name" value="SUCCINYL_COA_LIG_2"/>
    <property type="match status" value="1"/>
</dbReference>
<dbReference type="GO" id="GO:0000166">
    <property type="term" value="F:nucleotide binding"/>
    <property type="evidence" value="ECO:0007669"/>
    <property type="project" value="UniProtKB-KW"/>
</dbReference>
<evidence type="ECO:0000313" key="11">
    <source>
        <dbReference type="Proteomes" id="UP000650511"/>
    </source>
</evidence>
<dbReference type="EMBL" id="BMHA01000005">
    <property type="protein sequence ID" value="GGI06041.1"/>
    <property type="molecule type" value="Genomic_DNA"/>
</dbReference>
<dbReference type="GO" id="GO:0005829">
    <property type="term" value="C:cytosol"/>
    <property type="evidence" value="ECO:0007669"/>
    <property type="project" value="TreeGrafter"/>
</dbReference>
<comment type="caution">
    <text evidence="10">The sequence shown here is derived from an EMBL/GenBank/DDBJ whole genome shotgun (WGS) entry which is preliminary data.</text>
</comment>
<dbReference type="Gene3D" id="3.40.50.720">
    <property type="entry name" value="NAD(P)-binding Rossmann-like Domain"/>
    <property type="match status" value="1"/>
</dbReference>
<reference evidence="10" key="2">
    <citation type="submission" date="2020-09" db="EMBL/GenBank/DDBJ databases">
        <authorList>
            <person name="Sun Q."/>
            <person name="Zhou Y."/>
        </authorList>
    </citation>
    <scope>NUCLEOTIDE SEQUENCE</scope>
    <source>
        <strain evidence="10">CGMCC 1.14988</strain>
    </source>
</reference>
<evidence type="ECO:0000256" key="5">
    <source>
        <dbReference type="HAMAP-Rule" id="MF_01988"/>
    </source>
</evidence>
<dbReference type="InterPro" id="IPR017440">
    <property type="entry name" value="Cit_synth/succinyl-CoA_lig_AS"/>
</dbReference>
<dbReference type="FunFam" id="3.40.50.720:FF:000277">
    <property type="entry name" value="Succinate--CoA ligase [ADP-forming] subunit alpha"/>
    <property type="match status" value="1"/>
</dbReference>
<keyword evidence="11" id="KW-1185">Reference proteome</keyword>
<dbReference type="PRINTS" id="PR01798">
    <property type="entry name" value="SCOASYNTHASE"/>
</dbReference>
<comment type="catalytic activity">
    <reaction evidence="5">
        <text>GTP + succinate + CoA = succinyl-CoA + GDP + phosphate</text>
        <dbReference type="Rhea" id="RHEA:22120"/>
        <dbReference type="ChEBI" id="CHEBI:30031"/>
        <dbReference type="ChEBI" id="CHEBI:37565"/>
        <dbReference type="ChEBI" id="CHEBI:43474"/>
        <dbReference type="ChEBI" id="CHEBI:57287"/>
        <dbReference type="ChEBI" id="CHEBI:57292"/>
        <dbReference type="ChEBI" id="CHEBI:58189"/>
    </reaction>
</comment>
<dbReference type="OrthoDB" id="9807196at2"/>
<gene>
    <name evidence="5 10" type="primary">sucD</name>
    <name evidence="10" type="ORF">GCM10011354_17120</name>
</gene>
<dbReference type="PIRSF" id="PIRSF001553">
    <property type="entry name" value="SucCS_alpha"/>
    <property type="match status" value="1"/>
</dbReference>
<keyword evidence="1 5" id="KW-0816">Tricarboxylic acid cycle</keyword>
<evidence type="ECO:0000259" key="9">
    <source>
        <dbReference type="SMART" id="SM00881"/>
    </source>
</evidence>
<dbReference type="NCBIfam" id="TIGR01019">
    <property type="entry name" value="sucCoAalpha"/>
    <property type="match status" value="1"/>
</dbReference>
<proteinExistence type="inferred from homology"/>
<feature type="domain" description="CoA-binding" evidence="9">
    <location>
        <begin position="4"/>
        <end position="101"/>
    </location>
</feature>
<comment type="catalytic activity">
    <reaction evidence="5 8">
        <text>succinate + ATP + CoA = succinyl-CoA + ADP + phosphate</text>
        <dbReference type="Rhea" id="RHEA:17661"/>
        <dbReference type="ChEBI" id="CHEBI:30031"/>
        <dbReference type="ChEBI" id="CHEBI:30616"/>
        <dbReference type="ChEBI" id="CHEBI:43474"/>
        <dbReference type="ChEBI" id="CHEBI:57287"/>
        <dbReference type="ChEBI" id="CHEBI:57292"/>
        <dbReference type="ChEBI" id="CHEBI:456216"/>
        <dbReference type="EC" id="6.2.1.5"/>
    </reaction>
</comment>
<dbReference type="PROSITE" id="PS01216">
    <property type="entry name" value="SUCCINYL_COA_LIG_1"/>
    <property type="match status" value="1"/>
</dbReference>
<evidence type="ECO:0000256" key="1">
    <source>
        <dbReference type="ARBA" id="ARBA00022532"/>
    </source>
</evidence>
<comment type="pathway">
    <text evidence="5 8">Carbohydrate metabolism; tricarboxylic acid cycle; succinate from succinyl-CoA (ligase route): step 1/1.</text>
</comment>
<accession>A0A8J3EXM5</accession>
<comment type="similarity">
    <text evidence="4 5 7">Belongs to the succinate/malate CoA ligase alpha subunit family.</text>
</comment>
<evidence type="ECO:0000256" key="7">
    <source>
        <dbReference type="RuleBase" id="RU000677"/>
    </source>
</evidence>
<protein>
    <recommendedName>
        <fullName evidence="5">Succinate--CoA ligase [ADP-forming] subunit alpha</fullName>
        <ecNumber evidence="5">6.2.1.5</ecNumber>
    </recommendedName>
    <alternativeName>
        <fullName evidence="5">Succinyl-CoA synthetase subunit alpha</fullName>
        <shortName evidence="5">SCS-alpha</shortName>
    </alternativeName>
</protein>
<dbReference type="FunFam" id="3.40.50.261:FF:000006">
    <property type="entry name" value="Succinate--CoA ligase [ADP-forming] subunit alpha"/>
    <property type="match status" value="1"/>
</dbReference>
<evidence type="ECO:0000256" key="3">
    <source>
        <dbReference type="ARBA" id="ARBA00022741"/>
    </source>
</evidence>
<comment type="caution">
    <text evidence="5">Lacks conserved residue(s) required for the propagation of feature annotation.</text>
</comment>
<dbReference type="Pfam" id="PF00549">
    <property type="entry name" value="Ligase_CoA"/>
    <property type="match status" value="1"/>
</dbReference>
<dbReference type="GO" id="GO:0006099">
    <property type="term" value="P:tricarboxylic acid cycle"/>
    <property type="evidence" value="ECO:0007669"/>
    <property type="project" value="UniProtKB-UniRule"/>
</dbReference>
<dbReference type="AlphaFoldDB" id="A0A8J3EXM5"/>
<dbReference type="GO" id="GO:0009361">
    <property type="term" value="C:succinate-CoA ligase complex (ADP-forming)"/>
    <property type="evidence" value="ECO:0007669"/>
    <property type="project" value="TreeGrafter"/>
</dbReference>
<dbReference type="InterPro" id="IPR003781">
    <property type="entry name" value="CoA-bd"/>
</dbReference>
<feature type="binding site" evidence="5">
    <location>
        <position position="161"/>
    </location>
    <ligand>
        <name>substrate</name>
        <note>ligand shared with subunit beta</note>
    </ligand>
</feature>
<evidence type="ECO:0000256" key="8">
    <source>
        <dbReference type="RuleBase" id="RU000699"/>
    </source>
</evidence>
<comment type="subunit">
    <text evidence="5 8">Heterotetramer of two alpha and two beta subunits.</text>
</comment>
<comment type="function">
    <text evidence="5 8">Succinyl-CoA synthetase functions in the citric acid cycle (TCA), coupling the hydrolysis of succinyl-CoA to the synthesis of either ATP or GTP and thus represents the only step of substrate-level phosphorylation in the TCA. The alpha subunit of the enzyme binds the substrates coenzyme A and phosphate, while succinate binding and nucleotide specificity is provided by the beta subunit.</text>
</comment>
<evidence type="ECO:0000256" key="4">
    <source>
        <dbReference type="ARBA" id="ARBA00060724"/>
    </source>
</evidence>